<evidence type="ECO:0000313" key="1">
    <source>
        <dbReference type="EMBL" id="MPM53925.1"/>
    </source>
</evidence>
<name>A0A645AL23_9ZZZZ</name>
<accession>A0A645AL23</accession>
<gene>
    <name evidence="1" type="ORF">SDC9_100695</name>
</gene>
<organism evidence="1">
    <name type="scientific">bioreactor metagenome</name>
    <dbReference type="NCBI Taxonomy" id="1076179"/>
    <lineage>
        <taxon>unclassified sequences</taxon>
        <taxon>metagenomes</taxon>
        <taxon>ecological metagenomes</taxon>
    </lineage>
</organism>
<protein>
    <submittedName>
        <fullName evidence="1">Uncharacterized protein</fullName>
    </submittedName>
</protein>
<comment type="caution">
    <text evidence="1">The sequence shown here is derived from an EMBL/GenBank/DDBJ whole genome shotgun (WGS) entry which is preliminary data.</text>
</comment>
<sequence>MGVEEQLVGVGAESGRLARTGEDRVVGGALVGGADDVFAVEFDAHIFVPRFGGVD</sequence>
<dbReference type="AlphaFoldDB" id="A0A645AL23"/>
<proteinExistence type="predicted"/>
<dbReference type="EMBL" id="VSSQ01014564">
    <property type="protein sequence ID" value="MPM53925.1"/>
    <property type="molecule type" value="Genomic_DNA"/>
</dbReference>
<reference evidence="1" key="1">
    <citation type="submission" date="2019-08" db="EMBL/GenBank/DDBJ databases">
        <authorList>
            <person name="Kucharzyk K."/>
            <person name="Murdoch R.W."/>
            <person name="Higgins S."/>
            <person name="Loffler F."/>
        </authorList>
    </citation>
    <scope>NUCLEOTIDE SEQUENCE</scope>
</reference>